<keyword evidence="2" id="KW-1185">Reference proteome</keyword>
<protein>
    <submittedName>
        <fullName evidence="1">DUF2513 domain-containing protein</fullName>
    </submittedName>
</protein>
<name>A0ABY3DBW3_9PSED</name>
<proteinExistence type="predicted"/>
<evidence type="ECO:0000313" key="2">
    <source>
        <dbReference type="Proteomes" id="UP001165882"/>
    </source>
</evidence>
<dbReference type="Proteomes" id="UP001165882">
    <property type="component" value="Unassembled WGS sequence"/>
</dbReference>
<reference evidence="1 2" key="1">
    <citation type="journal article" date="2019" name="Biocontrol Sci. Technol.">
        <title>Pseudomonas putida strain B2017 produced as technical grade active ingredient controls fungal and bacterial crop diseases.</title>
        <authorList>
            <person name="Oliver C."/>
            <person name="Hernandez I."/>
            <person name="Caminal M."/>
            <person name="Lara J.M."/>
            <person name="Fernandez C."/>
        </authorList>
    </citation>
    <scope>NUCLEOTIDE SEQUENCE [LARGE SCALE GENOMIC DNA]</scope>
    <source>
        <strain evidence="1 2">B2017</strain>
    </source>
</reference>
<sequence length="101" mass="11621">MRLTMKRDLKLVHEVLGFIEFTVNDCGPTLLEIMQEVGTNRGVWNSGEAEEDLNEQIVYQLNILETGGFVVKTETEPYCDQADEINFQLTWKGHDLLDSMR</sequence>
<dbReference type="InterPro" id="IPR019650">
    <property type="entry name" value="DUF2513"/>
</dbReference>
<accession>A0ABY3DBW3</accession>
<evidence type="ECO:0000313" key="1">
    <source>
        <dbReference type="EMBL" id="TRZ62992.1"/>
    </source>
</evidence>
<dbReference type="Pfam" id="PF10711">
    <property type="entry name" value="DUF2513"/>
    <property type="match status" value="1"/>
</dbReference>
<gene>
    <name evidence="1" type="ORF">DZA28_24895</name>
</gene>
<comment type="caution">
    <text evidence="1">The sequence shown here is derived from an EMBL/GenBank/DDBJ whole genome shotgun (WGS) entry which is preliminary data.</text>
</comment>
<organism evidence="1 2">
    <name type="scientific">Pseudomonas alloputida</name>
    <dbReference type="NCBI Taxonomy" id="1940621"/>
    <lineage>
        <taxon>Bacteria</taxon>
        <taxon>Pseudomonadati</taxon>
        <taxon>Pseudomonadota</taxon>
        <taxon>Gammaproteobacteria</taxon>
        <taxon>Pseudomonadales</taxon>
        <taxon>Pseudomonadaceae</taxon>
        <taxon>Pseudomonas</taxon>
    </lineage>
</organism>
<dbReference type="EMBL" id="QWEF01000001">
    <property type="protein sequence ID" value="TRZ62992.1"/>
    <property type="molecule type" value="Genomic_DNA"/>
</dbReference>